<gene>
    <name evidence="1" type="ORF">PHMEG_00021326</name>
</gene>
<proteinExistence type="predicted"/>
<sequence length="82" mass="8674">MTTLHSELEGAVYVYTIGYRGTGRSTFLDCVAAQITTTGSPVGNMIDPTEIPACANELQSKYGGLAVLVASRRTEQMGESSV</sequence>
<accession>A0A225VLX1</accession>
<evidence type="ECO:0000313" key="1">
    <source>
        <dbReference type="EMBL" id="OWZ06423.1"/>
    </source>
</evidence>
<organism evidence="1 2">
    <name type="scientific">Phytophthora megakarya</name>
    <dbReference type="NCBI Taxonomy" id="4795"/>
    <lineage>
        <taxon>Eukaryota</taxon>
        <taxon>Sar</taxon>
        <taxon>Stramenopiles</taxon>
        <taxon>Oomycota</taxon>
        <taxon>Peronosporomycetes</taxon>
        <taxon>Peronosporales</taxon>
        <taxon>Peronosporaceae</taxon>
        <taxon>Phytophthora</taxon>
    </lineage>
</organism>
<dbReference type="AlphaFoldDB" id="A0A225VLX1"/>
<reference evidence="2" key="1">
    <citation type="submission" date="2017-03" db="EMBL/GenBank/DDBJ databases">
        <title>Phytopthora megakarya and P. palmivora, two closely related causual agents of cacao black pod achieved similar genome size and gene model numbers by different mechanisms.</title>
        <authorList>
            <person name="Ali S."/>
            <person name="Shao J."/>
            <person name="Larry D.J."/>
            <person name="Kronmiller B."/>
            <person name="Shen D."/>
            <person name="Strem M.D."/>
            <person name="Melnick R.L."/>
            <person name="Guiltinan M.J."/>
            <person name="Tyler B.M."/>
            <person name="Meinhardt L.W."/>
            <person name="Bailey B.A."/>
        </authorList>
    </citation>
    <scope>NUCLEOTIDE SEQUENCE [LARGE SCALE GENOMIC DNA]</scope>
    <source>
        <strain evidence="2">zdho120</strain>
    </source>
</reference>
<keyword evidence="1" id="KW-0378">Hydrolase</keyword>
<keyword evidence="2" id="KW-1185">Reference proteome</keyword>
<name>A0A225VLX1_9STRA</name>
<dbReference type="OrthoDB" id="126639at2759"/>
<dbReference type="Proteomes" id="UP000198211">
    <property type="component" value="Unassembled WGS sequence"/>
</dbReference>
<keyword evidence="1" id="KW-0645">Protease</keyword>
<dbReference type="GO" id="GO:0008233">
    <property type="term" value="F:peptidase activity"/>
    <property type="evidence" value="ECO:0007669"/>
    <property type="project" value="UniProtKB-KW"/>
</dbReference>
<comment type="caution">
    <text evidence="1">The sequence shown here is derived from an EMBL/GenBank/DDBJ whole genome shotgun (WGS) entry which is preliminary data.</text>
</comment>
<dbReference type="EMBL" id="NBNE01003968">
    <property type="protein sequence ID" value="OWZ06423.1"/>
    <property type="molecule type" value="Genomic_DNA"/>
</dbReference>
<dbReference type="GO" id="GO:0006508">
    <property type="term" value="P:proteolysis"/>
    <property type="evidence" value="ECO:0007669"/>
    <property type="project" value="UniProtKB-KW"/>
</dbReference>
<evidence type="ECO:0000313" key="2">
    <source>
        <dbReference type="Proteomes" id="UP000198211"/>
    </source>
</evidence>
<protein>
    <submittedName>
        <fullName evidence="1">Serine protease</fullName>
    </submittedName>
</protein>